<feature type="transmembrane region" description="Helical" evidence="8">
    <location>
        <begin position="331"/>
        <end position="350"/>
    </location>
</feature>
<dbReference type="FunFam" id="1.10.238.10:FF:000178">
    <property type="entry name" value="Calmodulin-2 A"/>
    <property type="match status" value="1"/>
</dbReference>
<evidence type="ECO:0000256" key="4">
    <source>
        <dbReference type="ARBA" id="ARBA00022737"/>
    </source>
</evidence>
<dbReference type="Pfam" id="PF07690">
    <property type="entry name" value="MFS_1"/>
    <property type="match status" value="2"/>
</dbReference>
<evidence type="ECO:0000259" key="9">
    <source>
        <dbReference type="PROSITE" id="PS50222"/>
    </source>
</evidence>
<dbReference type="PROSITE" id="PS50850">
    <property type="entry name" value="MFS"/>
    <property type="match status" value="1"/>
</dbReference>
<evidence type="ECO:0000256" key="5">
    <source>
        <dbReference type="ARBA" id="ARBA00022989"/>
    </source>
</evidence>
<evidence type="ECO:0000313" key="11">
    <source>
        <dbReference type="EMBL" id="KAF5381607.1"/>
    </source>
</evidence>
<accession>A0A8H5M5L9</accession>
<feature type="transmembrane region" description="Helical" evidence="8">
    <location>
        <begin position="577"/>
        <end position="601"/>
    </location>
</feature>
<evidence type="ECO:0000259" key="10">
    <source>
        <dbReference type="PROSITE" id="PS50850"/>
    </source>
</evidence>
<evidence type="ECO:0008006" key="13">
    <source>
        <dbReference type="Google" id="ProtNLM"/>
    </source>
</evidence>
<feature type="domain" description="EF-hand" evidence="9">
    <location>
        <begin position="102"/>
        <end position="137"/>
    </location>
</feature>
<keyword evidence="6 8" id="KW-0472">Membrane</keyword>
<feature type="domain" description="Major facilitator superfamily (MFS) profile" evidence="10">
    <location>
        <begin position="234"/>
        <end position="751"/>
    </location>
</feature>
<dbReference type="OrthoDB" id="5086884at2759"/>
<dbReference type="InterPro" id="IPR036259">
    <property type="entry name" value="MFS_trans_sf"/>
</dbReference>
<protein>
    <recommendedName>
        <fullName evidence="13">Major facilitator superfamily (MFS) profile domain-containing protein</fullName>
    </recommendedName>
</protein>
<feature type="transmembrane region" description="Helical" evidence="8">
    <location>
        <begin position="268"/>
        <end position="288"/>
    </location>
</feature>
<dbReference type="PROSITE" id="PS50222">
    <property type="entry name" value="EF_HAND_2"/>
    <property type="match status" value="2"/>
</dbReference>
<dbReference type="SUPFAM" id="SSF47473">
    <property type="entry name" value="EF-hand"/>
    <property type="match status" value="1"/>
</dbReference>
<evidence type="ECO:0000256" key="6">
    <source>
        <dbReference type="ARBA" id="ARBA00023136"/>
    </source>
</evidence>
<dbReference type="GO" id="GO:0016020">
    <property type="term" value="C:membrane"/>
    <property type="evidence" value="ECO:0007669"/>
    <property type="project" value="UniProtKB-SubCell"/>
</dbReference>
<feature type="transmembrane region" description="Helical" evidence="8">
    <location>
        <begin position="683"/>
        <end position="701"/>
    </location>
</feature>
<keyword evidence="12" id="KW-1185">Reference proteome</keyword>
<dbReference type="GO" id="GO:0005509">
    <property type="term" value="F:calcium ion binding"/>
    <property type="evidence" value="ECO:0007669"/>
    <property type="project" value="InterPro"/>
</dbReference>
<evidence type="ECO:0000256" key="7">
    <source>
        <dbReference type="SAM" id="MobiDB-lite"/>
    </source>
</evidence>
<feature type="transmembrane region" description="Helical" evidence="8">
    <location>
        <begin position="229"/>
        <end position="248"/>
    </location>
</feature>
<dbReference type="EMBL" id="JAACJP010000010">
    <property type="protein sequence ID" value="KAF5381607.1"/>
    <property type="molecule type" value="Genomic_DNA"/>
</dbReference>
<keyword evidence="5 8" id="KW-1133">Transmembrane helix</keyword>
<evidence type="ECO:0000313" key="12">
    <source>
        <dbReference type="Proteomes" id="UP000565441"/>
    </source>
</evidence>
<evidence type="ECO:0000256" key="2">
    <source>
        <dbReference type="ARBA" id="ARBA00022448"/>
    </source>
</evidence>
<feature type="transmembrane region" description="Helical" evidence="8">
    <location>
        <begin position="300"/>
        <end position="319"/>
    </location>
</feature>
<feature type="compositionally biased region" description="Basic and acidic residues" evidence="7">
    <location>
        <begin position="206"/>
        <end position="220"/>
    </location>
</feature>
<dbReference type="Gene3D" id="1.10.238.10">
    <property type="entry name" value="EF-hand"/>
    <property type="match status" value="2"/>
</dbReference>
<feature type="compositionally biased region" description="Pro residues" evidence="7">
    <location>
        <begin position="509"/>
        <end position="519"/>
    </location>
</feature>
<feature type="transmembrane region" description="Helical" evidence="8">
    <location>
        <begin position="456"/>
        <end position="475"/>
    </location>
</feature>
<reference evidence="11 12" key="1">
    <citation type="journal article" date="2020" name="ISME J.">
        <title>Uncovering the hidden diversity of litter-decomposition mechanisms in mushroom-forming fungi.</title>
        <authorList>
            <person name="Floudas D."/>
            <person name="Bentzer J."/>
            <person name="Ahren D."/>
            <person name="Johansson T."/>
            <person name="Persson P."/>
            <person name="Tunlid A."/>
        </authorList>
    </citation>
    <scope>NUCLEOTIDE SEQUENCE [LARGE SCALE GENOMIC DNA]</scope>
    <source>
        <strain evidence="11 12">CBS 661.87</strain>
    </source>
</reference>
<evidence type="ECO:0000256" key="1">
    <source>
        <dbReference type="ARBA" id="ARBA00004141"/>
    </source>
</evidence>
<feature type="region of interest" description="Disordered" evidence="7">
    <location>
        <begin position="493"/>
        <end position="519"/>
    </location>
</feature>
<feature type="transmembrane region" description="Helical" evidence="8">
    <location>
        <begin position="537"/>
        <end position="557"/>
    </location>
</feature>
<organism evidence="11 12">
    <name type="scientific">Tricholomella constricta</name>
    <dbReference type="NCBI Taxonomy" id="117010"/>
    <lineage>
        <taxon>Eukaryota</taxon>
        <taxon>Fungi</taxon>
        <taxon>Dikarya</taxon>
        <taxon>Basidiomycota</taxon>
        <taxon>Agaricomycotina</taxon>
        <taxon>Agaricomycetes</taxon>
        <taxon>Agaricomycetidae</taxon>
        <taxon>Agaricales</taxon>
        <taxon>Tricholomatineae</taxon>
        <taxon>Lyophyllaceae</taxon>
        <taxon>Tricholomella</taxon>
    </lineage>
</organism>
<dbReference type="SUPFAM" id="SSF103473">
    <property type="entry name" value="MFS general substrate transporter"/>
    <property type="match status" value="1"/>
</dbReference>
<feature type="transmembrane region" description="Helical" evidence="8">
    <location>
        <begin position="635"/>
        <end position="662"/>
    </location>
</feature>
<dbReference type="InterPro" id="IPR002048">
    <property type="entry name" value="EF_hand_dom"/>
</dbReference>
<feature type="domain" description="EF-hand" evidence="9">
    <location>
        <begin position="2"/>
        <end position="37"/>
    </location>
</feature>
<feature type="transmembrane region" description="Helical" evidence="8">
    <location>
        <begin position="424"/>
        <end position="444"/>
    </location>
</feature>
<evidence type="ECO:0000256" key="8">
    <source>
        <dbReference type="SAM" id="Phobius"/>
    </source>
</evidence>
<dbReference type="CDD" id="cd00051">
    <property type="entry name" value="EFh"/>
    <property type="match status" value="2"/>
</dbReference>
<sequence>MSDNAEYKEAFALFDKRGTGAVPRETLGDLLRALGQNPTQAEVGEIIAAAPRDVDYNTFLKILNRPDGFKPAGTPGKPTCLIWDIAQRIVTDSLLRVCILFLRAEEFIRGFQVFDKEGNGFIGAGELRYVLTQLGEKMTDEEVDELLKGVQIGAYSPLPITGRVFLARPDGNVNYESFVRTILSQIAASSPQTTIMSLSVSIASDKSGERDRDLEREADTSGHPTRSSLTSVILVLTCTFAMIVNNANNTAVSISLSIIGRDLDIEEIQLQWLVSAYPLSSGCLLLVFGRLADLHGRKKVFIFGSIVLAAFTLGCSFANDSMTLDILRGFQGIGAAATIPASLGILAHAFPPSRARAIAFSTFAAGAPVGAAFGMALGGVLTQETVKTWRSPFYLQTGLTLLCLIGGMISFDPDCPSTEVDKRIDWLGALLVTAGLVLVVFVLGQGEIAPDGWKTPYIIALLITGIFLIVLFIIWQSHLEKLQNQSQASRKAQFQSDSKGDSQATTPAMLPPPAASSWPSPPPLMRVSLWRRAKGRFAVMMCIAFLTWCSFMSWGFWAQLYYQNYIGYSPIRTVVRLLPMFIFGVMCNITVAVLVGCIPVLYLIGLAVWCLTVLGTFGTSLAGLLFALINPNAIYWAFGFPGAVFSVCGADFVFTAGTLFIAKVAEPHEQSLAGALFQTMTQLGTSLGVTVTTVIFNRVVAQKVVDADSVSSKPTLASYQAAQWGSFAFGVLATVLALVFFRGVGVVGHRKNDAYDASAKIEEERTAVSTHDREKQSAPS</sequence>
<keyword evidence="4" id="KW-0677">Repeat</keyword>
<dbReference type="SMART" id="SM00054">
    <property type="entry name" value="EFh"/>
    <property type="match status" value="2"/>
</dbReference>
<dbReference type="GO" id="GO:0043226">
    <property type="term" value="C:organelle"/>
    <property type="evidence" value="ECO:0007669"/>
    <property type="project" value="UniProtKB-ARBA"/>
</dbReference>
<feature type="transmembrane region" description="Helical" evidence="8">
    <location>
        <begin position="721"/>
        <end position="741"/>
    </location>
</feature>
<dbReference type="FunFam" id="1.10.238.10:FF:000003">
    <property type="entry name" value="Calmodulin A"/>
    <property type="match status" value="1"/>
</dbReference>
<proteinExistence type="predicted"/>
<dbReference type="InterPro" id="IPR020846">
    <property type="entry name" value="MFS_dom"/>
</dbReference>
<dbReference type="AlphaFoldDB" id="A0A8H5M5L9"/>
<feature type="transmembrane region" description="Helical" evidence="8">
    <location>
        <begin position="393"/>
        <end position="412"/>
    </location>
</feature>
<comment type="subcellular location">
    <subcellularLocation>
        <location evidence="1">Membrane</location>
        <topology evidence="1">Multi-pass membrane protein</topology>
    </subcellularLocation>
</comment>
<dbReference type="Gene3D" id="1.20.1250.20">
    <property type="entry name" value="MFS general substrate transporter like domains"/>
    <property type="match status" value="2"/>
</dbReference>
<comment type="caution">
    <text evidence="11">The sequence shown here is derived from an EMBL/GenBank/DDBJ whole genome shotgun (WGS) entry which is preliminary data.</text>
</comment>
<dbReference type="PANTHER" id="PTHR42718">
    <property type="entry name" value="MAJOR FACILITATOR SUPERFAMILY MULTIDRUG TRANSPORTER MFSC"/>
    <property type="match status" value="1"/>
</dbReference>
<feature type="transmembrane region" description="Helical" evidence="8">
    <location>
        <begin position="608"/>
        <end position="629"/>
    </location>
</feature>
<dbReference type="Proteomes" id="UP000565441">
    <property type="component" value="Unassembled WGS sequence"/>
</dbReference>
<dbReference type="InterPro" id="IPR011701">
    <property type="entry name" value="MFS"/>
</dbReference>
<dbReference type="InterPro" id="IPR011992">
    <property type="entry name" value="EF-hand-dom_pair"/>
</dbReference>
<feature type="compositionally biased region" description="Polar residues" evidence="7">
    <location>
        <begin position="493"/>
        <end position="506"/>
    </location>
</feature>
<feature type="transmembrane region" description="Helical" evidence="8">
    <location>
        <begin position="357"/>
        <end position="381"/>
    </location>
</feature>
<name>A0A8H5M5L9_9AGAR</name>
<dbReference type="PANTHER" id="PTHR42718:SF9">
    <property type="entry name" value="MAJOR FACILITATOR SUPERFAMILY MULTIDRUG TRANSPORTER MFSC"/>
    <property type="match status" value="1"/>
</dbReference>
<gene>
    <name evidence="11" type="ORF">D9615_005507</name>
</gene>
<dbReference type="GO" id="GO:0022857">
    <property type="term" value="F:transmembrane transporter activity"/>
    <property type="evidence" value="ECO:0007669"/>
    <property type="project" value="InterPro"/>
</dbReference>
<keyword evidence="2" id="KW-0813">Transport</keyword>
<evidence type="ECO:0000256" key="3">
    <source>
        <dbReference type="ARBA" id="ARBA00022692"/>
    </source>
</evidence>
<keyword evidence="3 8" id="KW-0812">Transmembrane</keyword>
<feature type="region of interest" description="Disordered" evidence="7">
    <location>
        <begin position="206"/>
        <end position="225"/>
    </location>
</feature>